<dbReference type="InterPro" id="IPR012340">
    <property type="entry name" value="NA-bd_OB-fold"/>
</dbReference>
<dbReference type="Pfam" id="PF08620">
    <property type="entry name" value="RPAP1_C"/>
    <property type="match status" value="1"/>
</dbReference>
<feature type="domain" description="Zinc finger Mcm10/DnaG-type" evidence="8">
    <location>
        <begin position="414"/>
        <end position="459"/>
    </location>
</feature>
<feature type="region of interest" description="Disordered" evidence="5">
    <location>
        <begin position="509"/>
        <end position="668"/>
    </location>
</feature>
<dbReference type="GO" id="GO:0006366">
    <property type="term" value="P:transcription by RNA polymerase II"/>
    <property type="evidence" value="ECO:0007669"/>
    <property type="project" value="InterPro"/>
</dbReference>
<evidence type="ECO:0008006" key="12">
    <source>
        <dbReference type="Google" id="ProtNLM"/>
    </source>
</evidence>
<evidence type="ECO:0000256" key="3">
    <source>
        <dbReference type="ARBA" id="ARBA00023163"/>
    </source>
</evidence>
<evidence type="ECO:0000313" key="10">
    <source>
        <dbReference type="EMBL" id="TIC00549.1"/>
    </source>
</evidence>
<protein>
    <recommendedName>
        <fullName evidence="12">Zinc finger Mcm10/DnaG-type domain-containing protein</fullName>
    </recommendedName>
</protein>
<dbReference type="Proteomes" id="UP000307169">
    <property type="component" value="Unassembled WGS sequence"/>
</dbReference>
<dbReference type="Pfam" id="PF25766">
    <property type="entry name" value="TPR_RPAP1"/>
    <property type="match status" value="1"/>
</dbReference>
<feature type="region of interest" description="Disordered" evidence="5">
    <location>
        <begin position="765"/>
        <end position="801"/>
    </location>
</feature>
<feature type="compositionally biased region" description="Basic and acidic residues" evidence="5">
    <location>
        <begin position="188"/>
        <end position="197"/>
    </location>
</feature>
<dbReference type="EMBL" id="SPRH01000022">
    <property type="protein sequence ID" value="TIC00549.1"/>
    <property type="molecule type" value="Genomic_DNA"/>
</dbReference>
<comment type="caution">
    <text evidence="10">The sequence shown here is derived from an EMBL/GenBank/DDBJ whole genome shotgun (WGS) entry which is preliminary data.</text>
</comment>
<feature type="domain" description="RPAP1 N-terminal" evidence="7">
    <location>
        <begin position="702"/>
        <end position="747"/>
    </location>
</feature>
<dbReference type="Pfam" id="PF09329">
    <property type="entry name" value="zf-primase"/>
    <property type="match status" value="1"/>
</dbReference>
<feature type="compositionally biased region" description="Low complexity" evidence="5">
    <location>
        <begin position="136"/>
        <end position="159"/>
    </location>
</feature>
<evidence type="ECO:0000256" key="5">
    <source>
        <dbReference type="SAM" id="MobiDB-lite"/>
    </source>
</evidence>
<dbReference type="PANTHER" id="PTHR21483:SF18">
    <property type="entry name" value="RNA POLYMERASE II-ASSOCIATED PROTEIN 1"/>
    <property type="match status" value="1"/>
</dbReference>
<evidence type="ECO:0000256" key="1">
    <source>
        <dbReference type="ARBA" id="ARBA00004123"/>
    </source>
</evidence>
<feature type="compositionally biased region" description="Basic and acidic residues" evidence="5">
    <location>
        <begin position="765"/>
        <end position="778"/>
    </location>
</feature>
<feature type="compositionally biased region" description="Basic and acidic residues" evidence="5">
    <location>
        <begin position="567"/>
        <end position="577"/>
    </location>
</feature>
<comment type="similarity">
    <text evidence="2">Belongs to the RPAP1 family.</text>
</comment>
<feature type="compositionally biased region" description="Basic and acidic residues" evidence="5">
    <location>
        <begin position="787"/>
        <end position="801"/>
    </location>
</feature>
<reference evidence="10 11" key="1">
    <citation type="submission" date="2019-03" db="EMBL/GenBank/DDBJ databases">
        <title>Sequencing 25 genomes of Wallemia mellicola.</title>
        <authorList>
            <person name="Gostincar C."/>
        </authorList>
    </citation>
    <scope>NUCLEOTIDE SEQUENCE [LARGE SCALE GENOMIC DNA]</scope>
    <source>
        <strain evidence="10 11">EXF-1262</strain>
    </source>
</reference>
<dbReference type="InterPro" id="IPR057989">
    <property type="entry name" value="TPR_RPAP1/MINIYO-like"/>
</dbReference>
<name>A0A4T0NV47_9BASI</name>
<comment type="subcellular location">
    <subcellularLocation>
        <location evidence="1">Nucleus</location>
    </subcellularLocation>
</comment>
<keyword evidence="3" id="KW-0804">Transcription</keyword>
<feature type="compositionally biased region" description="Basic residues" evidence="5">
    <location>
        <begin position="578"/>
        <end position="587"/>
    </location>
</feature>
<dbReference type="Pfam" id="PF08621">
    <property type="entry name" value="RPAP1_N"/>
    <property type="match status" value="1"/>
</dbReference>
<feature type="compositionally biased region" description="Basic and acidic residues" evidence="5">
    <location>
        <begin position="298"/>
        <end position="316"/>
    </location>
</feature>
<proteinExistence type="inferred from homology"/>
<dbReference type="Gene3D" id="2.40.50.140">
    <property type="entry name" value="Nucleic acid-binding proteins"/>
    <property type="match status" value="1"/>
</dbReference>
<accession>A0A4T0NV47</accession>
<feature type="compositionally biased region" description="Polar residues" evidence="5">
    <location>
        <begin position="511"/>
        <end position="525"/>
    </location>
</feature>
<feature type="region of interest" description="Disordered" evidence="5">
    <location>
        <begin position="89"/>
        <end position="197"/>
    </location>
</feature>
<feature type="region of interest" description="Disordered" evidence="5">
    <location>
        <begin position="293"/>
        <end position="316"/>
    </location>
</feature>
<evidence type="ECO:0000259" key="8">
    <source>
        <dbReference type="Pfam" id="PF09329"/>
    </source>
</evidence>
<evidence type="ECO:0000256" key="2">
    <source>
        <dbReference type="ARBA" id="ARBA00009953"/>
    </source>
</evidence>
<evidence type="ECO:0000259" key="6">
    <source>
        <dbReference type="Pfam" id="PF08620"/>
    </source>
</evidence>
<organism evidence="10 11">
    <name type="scientific">Wallemia mellicola</name>
    <dbReference type="NCBI Taxonomy" id="1708541"/>
    <lineage>
        <taxon>Eukaryota</taxon>
        <taxon>Fungi</taxon>
        <taxon>Dikarya</taxon>
        <taxon>Basidiomycota</taxon>
        <taxon>Wallemiomycotina</taxon>
        <taxon>Wallemiomycetes</taxon>
        <taxon>Wallemiales</taxon>
        <taxon>Wallemiaceae</taxon>
        <taxon>Wallemia</taxon>
    </lineage>
</organism>
<feature type="compositionally biased region" description="Polar residues" evidence="5">
    <location>
        <begin position="120"/>
        <end position="132"/>
    </location>
</feature>
<dbReference type="InterPro" id="IPR015408">
    <property type="entry name" value="Znf_Mcm10/DnaG"/>
</dbReference>
<feature type="compositionally biased region" description="Polar residues" evidence="5">
    <location>
        <begin position="612"/>
        <end position="626"/>
    </location>
</feature>
<gene>
    <name evidence="10" type="ORF">E3Q17_02129</name>
</gene>
<evidence type="ECO:0000256" key="4">
    <source>
        <dbReference type="ARBA" id="ARBA00023242"/>
    </source>
</evidence>
<dbReference type="InterPro" id="IPR013930">
    <property type="entry name" value="RPAP1_N"/>
</dbReference>
<sequence>MPKNENSLTDFAIGYREVEPNVDSAILKWVCSEVLIKAIYRSHISKYKGQKEPAYHPDCAITWLTMNNEDNLNDEQILAQIAKLQSKLANKKNPEEDSSRSNVLVPDSPPKKTKKENLDQPPNQNTSVTTKRTQAKSKAPVAKAVPEKPSSLLSNLSKLNKSRQSGKHHDEDVDYSANKSSSFKNRRKQVENTEDGAIRRDEDLQIVEQLQFGPKEVNKSDNELKEFEPNSNSRLSERYMSHSQFTAALTGSYIISPSTLYSVAQLSHGGTSFHIPVHEDWVTIGVVGTSSGVQQTKRSQEASVEEKTHHKNKHNSEQQVKKFCSFSVIDMANSQKGNSYVKLVLFSADSSEKDHDGEMLYKGGSGGAYEKFWKLRQGTVIALLNPDILKPQQARKTNILGLTVVNADSIIVIGHSKDYGLCEALVKTGERCKSWIDKRRGKVCDFHLQAGIERARNSRPEFSSSTGGMGSSAKQDKFRSKMPTRGFQEADRKFAGFKDPYDTNYTPTYTFSGVSTSNAEQNSSGVYGREKEERLKRKRQREENENMIKDLSKPKRSRATSNLSRSSQEEESKETRRTVFHSHHVRKIGFNPAGISHRDIKDPNSDTKKDQLMNSLRLKTTPSTQPKSEEKKEEQKLVVLDSDKKDVNSHAEAPAPAPPSAPVTGFPIPKIRSQFKKSRKKTEEPVAGTSAIANAASAVHDQSIDAENRNLIAKMSKEEILQEQEDIEEKLGAKMVEFLRKRAAKKETIDEPIGDVYEQQMLERKQEDAGKEEFREGAAKVQRKSVRIQEKQPADDHQPDSTQRIIREKYFPDAKYNEDQHSWLTSLPPPSEESKGDTLRFDFHGNLMTGKKEAYLEGMHHHGLDQGSPGYTVDEFLMLSGSTNISQRILSLRSLSHILLKWYKREYTDETVQKLDYVQLGKAILSFRFAMSESNKSVVVAGLSGIASIVLEELHLDKHLNNGLTHAESASSTLKVYSGQLNLQPSEMKELLSTPLAFLTFRTDLADTLNDLLKGTAVIAGDNNEIKKVANIIFALSKHSIKTASECVNTPLFIERIVKTFIEKDWPSDEKPDSLAISALSAIAAASRSNASAIRSGKAVDVASRYLTIPPFKTSRKDAWFLAIESLVLMRTMANYGIVQGVSAVELISGDCIRWLSNQKEGLPSHSSAFIRALFETLEMWTICAIDPHHTSPHHIIVWTQVESFIDMALAALQGVRDELTLASVWSYLSIWLRGNKGVADKAKWLEEYINIEDTKKTFDHHSQTAINLLAQDDYENAASSLCIVNATTRLLSHSGPYNLPKELIDVLLNTVTETNTATYNKLRPGLDALCRSILQSNLDNTENIHTALQLLTVLREGDESIVVAVLSHLLQNASPQVISTVTGFPEREAKASKETTVPLLIETAKLMLVDGIYSGISIHSNHLSQISTLTIPFDANTLLYENWALKITLDELSQSANSEALKNLPAHWNYSEVDLVMGGLTLQETINKIMGTSCSKQLLQLMRIFLLELGVEGGEVFRNERVQIALERTLHKVLTGLENDKYTLEDAQEEARADIPFYQIYTDYVGLFESISLGDRNTAIMLFPPLLLAQEYRRLLWVDHATCVKSIKLTWTDFPKWFVNKLLFPLEHNVDVIRAYARAISTKSLVLNIQPLAYWIALHHSSLCLWHTQDEALRRDLIVALLSTHPETAKMVIQYDNDEHNLKLPGQAKASPEIIQRRLDCLKDNDETLLSAKLGSILSIQ</sequence>
<evidence type="ECO:0000313" key="11">
    <source>
        <dbReference type="Proteomes" id="UP000307169"/>
    </source>
</evidence>
<feature type="compositionally biased region" description="Basic and acidic residues" evidence="5">
    <location>
        <begin position="627"/>
        <end position="649"/>
    </location>
</feature>
<dbReference type="InterPro" id="IPR013929">
    <property type="entry name" value="RPAP1_C"/>
</dbReference>
<feature type="region of interest" description="Disordered" evidence="5">
    <location>
        <begin position="457"/>
        <end position="485"/>
    </location>
</feature>
<feature type="compositionally biased region" description="Basic and acidic residues" evidence="5">
    <location>
        <begin position="596"/>
        <end position="611"/>
    </location>
</feature>
<feature type="domain" description="RPAP1 C-terminal" evidence="6">
    <location>
        <begin position="839"/>
        <end position="902"/>
    </location>
</feature>
<feature type="domain" description="RPAP1/MINIYO-like TPR repeats" evidence="9">
    <location>
        <begin position="1481"/>
        <end position="1665"/>
    </location>
</feature>
<evidence type="ECO:0000259" key="9">
    <source>
        <dbReference type="Pfam" id="PF25766"/>
    </source>
</evidence>
<evidence type="ECO:0000259" key="7">
    <source>
        <dbReference type="Pfam" id="PF08621"/>
    </source>
</evidence>
<dbReference type="InterPro" id="IPR039913">
    <property type="entry name" value="RPAP1/Rba50"/>
</dbReference>
<dbReference type="GO" id="GO:0006260">
    <property type="term" value="P:DNA replication"/>
    <property type="evidence" value="ECO:0007669"/>
    <property type="project" value="InterPro"/>
</dbReference>
<dbReference type="PANTHER" id="PTHR21483">
    <property type="entry name" value="RNA POLYMERASE II-ASSOCIATED PROTEIN 1"/>
    <property type="match status" value="1"/>
</dbReference>
<keyword evidence="4" id="KW-0539">Nucleus</keyword>
<feature type="compositionally biased region" description="Basic and acidic residues" evidence="5">
    <location>
        <begin position="528"/>
        <end position="553"/>
    </location>
</feature>
<dbReference type="GO" id="GO:0005634">
    <property type="term" value="C:nucleus"/>
    <property type="evidence" value="ECO:0007669"/>
    <property type="project" value="InterPro"/>
</dbReference>